<protein>
    <submittedName>
        <fullName evidence="2">Uncharacterized protein</fullName>
    </submittedName>
</protein>
<name>A0A5B7D1U7_PORTR</name>
<feature type="transmembrane region" description="Helical" evidence="1">
    <location>
        <begin position="55"/>
        <end position="75"/>
    </location>
</feature>
<dbReference type="AlphaFoldDB" id="A0A5B7D1U7"/>
<feature type="transmembrane region" description="Helical" evidence="1">
    <location>
        <begin position="81"/>
        <end position="104"/>
    </location>
</feature>
<keyword evidence="3" id="KW-1185">Reference proteome</keyword>
<evidence type="ECO:0000313" key="2">
    <source>
        <dbReference type="EMBL" id="MPC16017.1"/>
    </source>
</evidence>
<gene>
    <name evidence="2" type="ORF">E2C01_008825</name>
</gene>
<keyword evidence="1" id="KW-0472">Membrane</keyword>
<dbReference type="Proteomes" id="UP000324222">
    <property type="component" value="Unassembled WGS sequence"/>
</dbReference>
<comment type="caution">
    <text evidence="2">The sequence shown here is derived from an EMBL/GenBank/DDBJ whole genome shotgun (WGS) entry which is preliminary data.</text>
</comment>
<organism evidence="2 3">
    <name type="scientific">Portunus trituberculatus</name>
    <name type="common">Swimming crab</name>
    <name type="synonym">Neptunus trituberculatus</name>
    <dbReference type="NCBI Taxonomy" id="210409"/>
    <lineage>
        <taxon>Eukaryota</taxon>
        <taxon>Metazoa</taxon>
        <taxon>Ecdysozoa</taxon>
        <taxon>Arthropoda</taxon>
        <taxon>Crustacea</taxon>
        <taxon>Multicrustacea</taxon>
        <taxon>Malacostraca</taxon>
        <taxon>Eumalacostraca</taxon>
        <taxon>Eucarida</taxon>
        <taxon>Decapoda</taxon>
        <taxon>Pleocyemata</taxon>
        <taxon>Brachyura</taxon>
        <taxon>Eubrachyura</taxon>
        <taxon>Portunoidea</taxon>
        <taxon>Portunidae</taxon>
        <taxon>Portuninae</taxon>
        <taxon>Portunus</taxon>
    </lineage>
</organism>
<reference evidence="2 3" key="1">
    <citation type="submission" date="2019-05" db="EMBL/GenBank/DDBJ databases">
        <title>Another draft genome of Portunus trituberculatus and its Hox gene families provides insights of decapod evolution.</title>
        <authorList>
            <person name="Jeong J.-H."/>
            <person name="Song I."/>
            <person name="Kim S."/>
            <person name="Choi T."/>
            <person name="Kim D."/>
            <person name="Ryu S."/>
            <person name="Kim W."/>
        </authorList>
    </citation>
    <scope>NUCLEOTIDE SEQUENCE [LARGE SCALE GENOMIC DNA]</scope>
    <source>
        <tissue evidence="2">Muscle</tissue>
    </source>
</reference>
<evidence type="ECO:0000256" key="1">
    <source>
        <dbReference type="SAM" id="Phobius"/>
    </source>
</evidence>
<sequence>MIIVKEAEEKERFERYSTPGSRHVEVWFCVVGSFWPGLALDGLPCCWSFLSSPPLAWLGLGLGLGFGLVSFWLGLGLGVVWFWVGLGLGSFWVGFGLGLGVVSWVGCGLRVVSFSAGFAVCGLAVDCVSWLGLVS</sequence>
<feature type="transmembrane region" description="Helical" evidence="1">
    <location>
        <begin position="111"/>
        <end position="133"/>
    </location>
</feature>
<proteinExistence type="predicted"/>
<feature type="transmembrane region" description="Helical" evidence="1">
    <location>
        <begin position="24"/>
        <end position="43"/>
    </location>
</feature>
<accession>A0A5B7D1U7</accession>
<keyword evidence="1" id="KW-0812">Transmembrane</keyword>
<keyword evidence="1" id="KW-1133">Transmembrane helix</keyword>
<dbReference type="EMBL" id="VSRR010000470">
    <property type="protein sequence ID" value="MPC16017.1"/>
    <property type="molecule type" value="Genomic_DNA"/>
</dbReference>
<evidence type="ECO:0000313" key="3">
    <source>
        <dbReference type="Proteomes" id="UP000324222"/>
    </source>
</evidence>